<comment type="caution">
    <text evidence="2">The sequence shown here is derived from an EMBL/GenBank/DDBJ whole genome shotgun (WGS) entry which is preliminary data.</text>
</comment>
<sequence>MQKPQRGFPPPTEVLCHPHPAPGLRQTRSRHPQVRVGAVVLVVAFDPPRMTRAHPNGTCTRNFSRCTPGPRSAAPLVDIGDVSPAVRDDDDATPSRSHDAAAPASPNADPPPRRSLPPSNARTHDLPVE</sequence>
<name>A0ABP9BV66_9GAMM</name>
<evidence type="ECO:0000256" key="1">
    <source>
        <dbReference type="SAM" id="MobiDB-lite"/>
    </source>
</evidence>
<organism evidence="2 3">
    <name type="scientific">Lysobacter hankyongensis</name>
    <dbReference type="NCBI Taxonomy" id="1176535"/>
    <lineage>
        <taxon>Bacteria</taxon>
        <taxon>Pseudomonadati</taxon>
        <taxon>Pseudomonadota</taxon>
        <taxon>Gammaproteobacteria</taxon>
        <taxon>Lysobacterales</taxon>
        <taxon>Lysobacteraceae</taxon>
        <taxon>Lysobacter</taxon>
    </lineage>
</organism>
<dbReference type="EMBL" id="BAABJE010000014">
    <property type="protein sequence ID" value="GAA4799399.1"/>
    <property type="molecule type" value="Genomic_DNA"/>
</dbReference>
<feature type="region of interest" description="Disordered" evidence="1">
    <location>
        <begin position="1"/>
        <end position="32"/>
    </location>
</feature>
<protein>
    <submittedName>
        <fullName evidence="2">Uncharacterized protein</fullName>
    </submittedName>
</protein>
<feature type="region of interest" description="Disordered" evidence="1">
    <location>
        <begin position="49"/>
        <end position="129"/>
    </location>
</feature>
<evidence type="ECO:0000313" key="2">
    <source>
        <dbReference type="EMBL" id="GAA4799399.1"/>
    </source>
</evidence>
<keyword evidence="3" id="KW-1185">Reference proteome</keyword>
<dbReference type="Proteomes" id="UP001499959">
    <property type="component" value="Unassembled WGS sequence"/>
</dbReference>
<reference evidence="3" key="1">
    <citation type="journal article" date="2019" name="Int. J. Syst. Evol. Microbiol.">
        <title>The Global Catalogue of Microorganisms (GCM) 10K type strain sequencing project: providing services to taxonomists for standard genome sequencing and annotation.</title>
        <authorList>
            <consortium name="The Broad Institute Genomics Platform"/>
            <consortium name="The Broad Institute Genome Sequencing Center for Infectious Disease"/>
            <person name="Wu L."/>
            <person name="Ma J."/>
        </authorList>
    </citation>
    <scope>NUCLEOTIDE SEQUENCE [LARGE SCALE GENOMIC DNA]</scope>
    <source>
        <strain evidence="3">JCM 18204</strain>
    </source>
</reference>
<accession>A0ABP9BV66</accession>
<proteinExistence type="predicted"/>
<evidence type="ECO:0000313" key="3">
    <source>
        <dbReference type="Proteomes" id="UP001499959"/>
    </source>
</evidence>
<gene>
    <name evidence="2" type="ORF">GCM10023307_27120</name>
</gene>